<evidence type="ECO:0000256" key="2">
    <source>
        <dbReference type="ARBA" id="ARBA00008814"/>
    </source>
</evidence>
<comment type="subcellular location">
    <subcellularLocation>
        <location evidence="1">Cell envelope</location>
    </subcellularLocation>
</comment>
<dbReference type="PROSITE" id="PS50983">
    <property type="entry name" value="FE_B12_PBP"/>
    <property type="match status" value="1"/>
</dbReference>
<name>A0ABP7ZUF3_9MICO</name>
<dbReference type="InterPro" id="IPR051313">
    <property type="entry name" value="Bact_iron-sidero_bind"/>
</dbReference>
<evidence type="ECO:0000256" key="3">
    <source>
        <dbReference type="ARBA" id="ARBA00022448"/>
    </source>
</evidence>
<evidence type="ECO:0000313" key="8">
    <source>
        <dbReference type="Proteomes" id="UP001501079"/>
    </source>
</evidence>
<comment type="caution">
    <text evidence="7">The sequence shown here is derived from an EMBL/GenBank/DDBJ whole genome shotgun (WGS) entry which is preliminary data.</text>
</comment>
<evidence type="ECO:0000256" key="5">
    <source>
        <dbReference type="SAM" id="SignalP"/>
    </source>
</evidence>
<dbReference type="PANTHER" id="PTHR30532">
    <property type="entry name" value="IRON III DICITRATE-BINDING PERIPLASMIC PROTEIN"/>
    <property type="match status" value="1"/>
</dbReference>
<comment type="similarity">
    <text evidence="2">Belongs to the bacterial solute-binding protein 8 family.</text>
</comment>
<organism evidence="7 8">
    <name type="scientific">Gryllotalpicola koreensis</name>
    <dbReference type="NCBI Taxonomy" id="993086"/>
    <lineage>
        <taxon>Bacteria</taxon>
        <taxon>Bacillati</taxon>
        <taxon>Actinomycetota</taxon>
        <taxon>Actinomycetes</taxon>
        <taxon>Micrococcales</taxon>
        <taxon>Microbacteriaceae</taxon>
        <taxon>Gryllotalpicola</taxon>
    </lineage>
</organism>
<keyword evidence="8" id="KW-1185">Reference proteome</keyword>
<sequence>MRSTRPRRILSTLALAAAAVVTLAACSGSGAAADAPKTKSSSYTVSTLYGDVSVPAGAKRIVAYSFPEATALADLGIKPVGIGTYIPAFPAYTSFFKGVPDVTDSSGAPDLEKVAALKPDLIVGDEFETDVEKNRGLYEKLSSIAPTVMLKWTQAAGNWPADAAGTAQAVGKTAELNKLKSAYEAKAADIKRTYADVLSSKTVDLISANDSAWFLYGDQSSHGKVLAAAGARFAAAAGQKDGFAQYSPEKYSDLANSDILVVSASAPAAAAVVTSNPVFAALPAAQAGHVYTTPYFFPSSYRIADALLDDFAAMLEKAK</sequence>
<keyword evidence="3" id="KW-0813">Transport</keyword>
<dbReference type="Proteomes" id="UP001501079">
    <property type="component" value="Unassembled WGS sequence"/>
</dbReference>
<keyword evidence="4 5" id="KW-0732">Signal</keyword>
<dbReference type="Pfam" id="PF01497">
    <property type="entry name" value="Peripla_BP_2"/>
    <property type="match status" value="1"/>
</dbReference>
<dbReference type="SUPFAM" id="SSF53807">
    <property type="entry name" value="Helical backbone' metal receptor"/>
    <property type="match status" value="1"/>
</dbReference>
<dbReference type="PANTHER" id="PTHR30532:SF1">
    <property type="entry name" value="IRON(3+)-HYDROXAMATE-BINDING PROTEIN FHUD"/>
    <property type="match status" value="1"/>
</dbReference>
<dbReference type="PROSITE" id="PS51257">
    <property type="entry name" value="PROKAR_LIPOPROTEIN"/>
    <property type="match status" value="1"/>
</dbReference>
<evidence type="ECO:0000256" key="1">
    <source>
        <dbReference type="ARBA" id="ARBA00004196"/>
    </source>
</evidence>
<accession>A0ABP7ZUF3</accession>
<dbReference type="EMBL" id="BAABBW010000001">
    <property type="protein sequence ID" value="GAA4170679.1"/>
    <property type="molecule type" value="Genomic_DNA"/>
</dbReference>
<dbReference type="RefSeq" id="WP_344752072.1">
    <property type="nucleotide sequence ID" value="NZ_BAABBW010000001.1"/>
</dbReference>
<proteinExistence type="inferred from homology"/>
<dbReference type="InterPro" id="IPR002491">
    <property type="entry name" value="ABC_transptr_periplasmic_BD"/>
</dbReference>
<feature type="signal peptide" evidence="5">
    <location>
        <begin position="1"/>
        <end position="32"/>
    </location>
</feature>
<protein>
    <recommendedName>
        <fullName evidence="6">Fe/B12 periplasmic-binding domain-containing protein</fullName>
    </recommendedName>
</protein>
<dbReference type="Gene3D" id="3.40.50.1980">
    <property type="entry name" value="Nitrogenase molybdenum iron protein domain"/>
    <property type="match status" value="2"/>
</dbReference>
<evidence type="ECO:0000313" key="7">
    <source>
        <dbReference type="EMBL" id="GAA4170679.1"/>
    </source>
</evidence>
<feature type="chain" id="PRO_5047165245" description="Fe/B12 periplasmic-binding domain-containing protein" evidence="5">
    <location>
        <begin position="33"/>
        <end position="319"/>
    </location>
</feature>
<gene>
    <name evidence="7" type="ORF">GCM10022287_08950</name>
</gene>
<evidence type="ECO:0000256" key="4">
    <source>
        <dbReference type="ARBA" id="ARBA00022729"/>
    </source>
</evidence>
<reference evidence="8" key="1">
    <citation type="journal article" date="2019" name="Int. J. Syst. Evol. Microbiol.">
        <title>The Global Catalogue of Microorganisms (GCM) 10K type strain sequencing project: providing services to taxonomists for standard genome sequencing and annotation.</title>
        <authorList>
            <consortium name="The Broad Institute Genomics Platform"/>
            <consortium name="The Broad Institute Genome Sequencing Center for Infectious Disease"/>
            <person name="Wu L."/>
            <person name="Ma J."/>
        </authorList>
    </citation>
    <scope>NUCLEOTIDE SEQUENCE [LARGE SCALE GENOMIC DNA]</scope>
    <source>
        <strain evidence="8">JCM 17591</strain>
    </source>
</reference>
<feature type="domain" description="Fe/B12 periplasmic-binding" evidence="6">
    <location>
        <begin position="60"/>
        <end position="319"/>
    </location>
</feature>
<evidence type="ECO:0000259" key="6">
    <source>
        <dbReference type="PROSITE" id="PS50983"/>
    </source>
</evidence>